<dbReference type="FunFam" id="3.40.630.10:FF:000075">
    <property type="entry name" value="Nicastrin"/>
    <property type="match status" value="1"/>
</dbReference>
<keyword evidence="6" id="KW-0914">Notch signaling pathway</keyword>
<dbReference type="eggNOG" id="KOG2657">
    <property type="taxonomic scope" value="Eukaryota"/>
</dbReference>
<dbReference type="AlphaFoldDB" id="A0A0E0FU40"/>
<organism evidence="12">
    <name type="scientific">Oryza nivara</name>
    <name type="common">Indian wild rice</name>
    <name type="synonym">Oryza sativa f. spontanea</name>
    <dbReference type="NCBI Taxonomy" id="4536"/>
    <lineage>
        <taxon>Eukaryota</taxon>
        <taxon>Viridiplantae</taxon>
        <taxon>Streptophyta</taxon>
        <taxon>Embryophyta</taxon>
        <taxon>Tracheophyta</taxon>
        <taxon>Spermatophyta</taxon>
        <taxon>Magnoliopsida</taxon>
        <taxon>Liliopsida</taxon>
        <taxon>Poales</taxon>
        <taxon>Poaceae</taxon>
        <taxon>BOP clade</taxon>
        <taxon>Oryzoideae</taxon>
        <taxon>Oryzeae</taxon>
        <taxon>Oryzinae</taxon>
        <taxon>Oryza</taxon>
    </lineage>
</organism>
<dbReference type="GO" id="GO:0005886">
    <property type="term" value="C:plasma membrane"/>
    <property type="evidence" value="ECO:0007669"/>
    <property type="project" value="UniProtKB-ARBA"/>
</dbReference>
<dbReference type="PANTHER" id="PTHR21092">
    <property type="entry name" value="NICASTRIN"/>
    <property type="match status" value="1"/>
</dbReference>
<keyword evidence="7 10" id="KW-1133">Transmembrane helix</keyword>
<evidence type="ECO:0000256" key="3">
    <source>
        <dbReference type="ARBA" id="ARBA00015303"/>
    </source>
</evidence>
<dbReference type="Pfam" id="PF05450">
    <property type="entry name" value="Nicastrin"/>
    <property type="match status" value="1"/>
</dbReference>
<evidence type="ECO:0000256" key="6">
    <source>
        <dbReference type="ARBA" id="ARBA00022976"/>
    </source>
</evidence>
<dbReference type="SUPFAM" id="SSF53187">
    <property type="entry name" value="Zn-dependent exopeptidases"/>
    <property type="match status" value="1"/>
</dbReference>
<dbReference type="GO" id="GO:0007219">
    <property type="term" value="P:Notch signaling pathway"/>
    <property type="evidence" value="ECO:0007669"/>
    <property type="project" value="UniProtKB-KW"/>
</dbReference>
<feature type="transmembrane region" description="Helical" evidence="10">
    <location>
        <begin position="688"/>
        <end position="708"/>
    </location>
</feature>
<evidence type="ECO:0000256" key="8">
    <source>
        <dbReference type="ARBA" id="ARBA00023136"/>
    </source>
</evidence>
<dbReference type="Proteomes" id="UP000006591">
    <property type="component" value="Chromosome 1"/>
</dbReference>
<evidence type="ECO:0000259" key="11">
    <source>
        <dbReference type="Pfam" id="PF18266"/>
    </source>
</evidence>
<dbReference type="STRING" id="4536.A0A0E0FU40"/>
<keyword evidence="9" id="KW-0325">Glycoprotein</keyword>
<comment type="subcellular location">
    <subcellularLocation>
        <location evidence="1">Membrane</location>
        <topology evidence="1">Single-pass type I membrane protein</topology>
    </subcellularLocation>
</comment>
<evidence type="ECO:0000256" key="9">
    <source>
        <dbReference type="ARBA" id="ARBA00023180"/>
    </source>
</evidence>
<evidence type="ECO:0000256" key="1">
    <source>
        <dbReference type="ARBA" id="ARBA00004479"/>
    </source>
</evidence>
<keyword evidence="13" id="KW-1185">Reference proteome</keyword>
<dbReference type="Gene3D" id="3.40.630.10">
    <property type="entry name" value="Zn peptidases"/>
    <property type="match status" value="1"/>
</dbReference>
<dbReference type="Gramene" id="ONIVA01G37770.1">
    <property type="protein sequence ID" value="ONIVA01G37770.1"/>
    <property type="gene ID" value="ONIVA01G37770"/>
</dbReference>
<evidence type="ECO:0000256" key="5">
    <source>
        <dbReference type="ARBA" id="ARBA00022729"/>
    </source>
</evidence>
<sequence length="719" mass="77509">MGRRRRPIKAQQHFVISPACSSGYRVAAVDETRERRRPLPPPLLQIAAAAAMGGGSTAPLLAAFACVFLAVFPPVASGDAATLESVPDLVKAMYINVESFPCVRLLNHSGQVDPGHDKVIAPIVRFGNRNDQLVQPSAVLLPLNQMTDFFLRVSNDPELYRKIAGVLVEANGVDNMLEFSPDRKFPQQAFAPYSNLSHHWNPTGSGIMWNKYDFPVFLLSEESTQTLQNLADKNEKSANGYLANVAEFDLVMQTTKAGTHDSESCLREQSCLPLGGQSVWTSLPPISNSSTKHQKPIIMVTASQDSASFFRDRSLGADSPISGLIALLTAVDALSHLHDISNLKKQLVFAVFNGEAWGYLGSRKFLQELDQGADSVNGISSLLIDQVLEIGSVGKAISQGYPLFYAHAAGNSSISMKMVDALQSASESLGSDNVKVKPAASSNPGVPPSSLMSFLGKNSSTPGLVLEDFDSQFSNRFYHSTLDGPANVNSSSIAAAAALIARSLYILASADLPIDLITLNTIKVNVSLVEELIGCLLKCDPGLSCGIVKSFISPSNSCPSHYVGVFQDLPAGTQFPSYADDISRFIWNFLADRTSSLAGNSSSCTGQCHDEGEICVGAEVEGGGRCVVSTTRYVPAYSTRLKFEDNVWHVLPVNSSDPFSAADPVWTESFWNTIGLRVYAVQATSYDWLVLLIGIIITVASYFAVIVGRSYISKIIKRD</sequence>
<evidence type="ECO:0000256" key="2">
    <source>
        <dbReference type="ARBA" id="ARBA00007717"/>
    </source>
</evidence>
<dbReference type="EnsemblPlants" id="ONIVA01G37770.1">
    <property type="protein sequence ID" value="ONIVA01G37770.1"/>
    <property type="gene ID" value="ONIVA01G37770"/>
</dbReference>
<evidence type="ECO:0000313" key="13">
    <source>
        <dbReference type="Proteomes" id="UP000006591"/>
    </source>
</evidence>
<keyword evidence="4 10" id="KW-0812">Transmembrane</keyword>
<dbReference type="HOGENOM" id="CLU_029323_0_0_1"/>
<accession>A0A0E0FU40</accession>
<dbReference type="PANTHER" id="PTHR21092:SF0">
    <property type="entry name" value="NICASTRIN"/>
    <property type="match status" value="1"/>
</dbReference>
<name>A0A0E0FU40_ORYNI</name>
<evidence type="ECO:0000256" key="4">
    <source>
        <dbReference type="ARBA" id="ARBA00022692"/>
    </source>
</evidence>
<evidence type="ECO:0000256" key="10">
    <source>
        <dbReference type="SAM" id="Phobius"/>
    </source>
</evidence>
<proteinExistence type="inferred from homology"/>
<dbReference type="InterPro" id="IPR008710">
    <property type="entry name" value="Nicastrin"/>
</dbReference>
<comment type="similarity">
    <text evidence="2">Belongs to the nicastrin family.</text>
</comment>
<keyword evidence="8 10" id="KW-0472">Membrane</keyword>
<protein>
    <recommendedName>
        <fullName evidence="3">Nicastrin</fullName>
    </recommendedName>
</protein>
<feature type="transmembrane region" description="Helical" evidence="10">
    <location>
        <begin position="43"/>
        <end position="72"/>
    </location>
</feature>
<evidence type="ECO:0000256" key="7">
    <source>
        <dbReference type="ARBA" id="ARBA00022989"/>
    </source>
</evidence>
<feature type="domain" description="Nicastrin small lobe" evidence="11">
    <location>
        <begin position="101"/>
        <end position="254"/>
    </location>
</feature>
<reference evidence="12" key="2">
    <citation type="submission" date="2018-04" db="EMBL/GenBank/DDBJ databases">
        <title>OnivRS2 (Oryza nivara Reference Sequence Version 2).</title>
        <authorList>
            <person name="Zhang J."/>
            <person name="Kudrna D."/>
            <person name="Lee S."/>
            <person name="Talag J."/>
            <person name="Rajasekar S."/>
            <person name="Welchert J."/>
            <person name="Hsing Y.-I."/>
            <person name="Wing R.A."/>
        </authorList>
    </citation>
    <scope>NUCLEOTIDE SEQUENCE [LARGE SCALE GENOMIC DNA]</scope>
</reference>
<reference evidence="12" key="1">
    <citation type="submission" date="2015-04" db="UniProtKB">
        <authorList>
            <consortium name="EnsemblPlants"/>
        </authorList>
    </citation>
    <scope>IDENTIFICATION</scope>
    <source>
        <strain evidence="12">SL10</strain>
    </source>
</reference>
<evidence type="ECO:0000313" key="12">
    <source>
        <dbReference type="EnsemblPlants" id="ONIVA01G37770.1"/>
    </source>
</evidence>
<dbReference type="GO" id="GO:0016485">
    <property type="term" value="P:protein processing"/>
    <property type="evidence" value="ECO:0007669"/>
    <property type="project" value="InterPro"/>
</dbReference>
<dbReference type="InterPro" id="IPR041084">
    <property type="entry name" value="Ncstrn_small"/>
</dbReference>
<dbReference type="OMA" id="ECVYPGV"/>
<keyword evidence="5" id="KW-0732">Signal</keyword>
<dbReference type="Pfam" id="PF18266">
    <property type="entry name" value="Ncstrn_small"/>
    <property type="match status" value="1"/>
</dbReference>